<evidence type="ECO:0000256" key="1">
    <source>
        <dbReference type="ARBA" id="ARBA00001946"/>
    </source>
</evidence>
<dbReference type="PANTHER" id="PTHR44757:SF2">
    <property type="entry name" value="BIOFILM ARCHITECTURE MAINTENANCE PROTEIN MBAA"/>
    <property type="match status" value="1"/>
</dbReference>
<dbReference type="Gene3D" id="3.20.20.450">
    <property type="entry name" value="EAL domain"/>
    <property type="match status" value="1"/>
</dbReference>
<evidence type="ECO:0000259" key="6">
    <source>
        <dbReference type="PROSITE" id="PS50883"/>
    </source>
</evidence>
<evidence type="ECO:0000256" key="4">
    <source>
        <dbReference type="ARBA" id="ARBA00051114"/>
    </source>
</evidence>
<comment type="cofactor">
    <cofactor evidence="1">
        <name>Mg(2+)</name>
        <dbReference type="ChEBI" id="CHEBI:18420"/>
    </cofactor>
</comment>
<dbReference type="InterPro" id="IPR052155">
    <property type="entry name" value="Biofilm_reg_signaling"/>
</dbReference>
<organism evidence="8 9">
    <name type="scientific">Plasticicumulans acidivorans</name>
    <dbReference type="NCBI Taxonomy" id="886464"/>
    <lineage>
        <taxon>Bacteria</taxon>
        <taxon>Pseudomonadati</taxon>
        <taxon>Pseudomonadota</taxon>
        <taxon>Gammaproteobacteria</taxon>
        <taxon>Candidatus Competibacteraceae</taxon>
        <taxon>Plasticicumulans</taxon>
    </lineage>
</organism>
<dbReference type="Pfam" id="PF00990">
    <property type="entry name" value="GGDEF"/>
    <property type="match status" value="1"/>
</dbReference>
<gene>
    <name evidence="8" type="ORF">C7443_110117</name>
</gene>
<dbReference type="CDD" id="cd01949">
    <property type="entry name" value="GGDEF"/>
    <property type="match status" value="1"/>
</dbReference>
<dbReference type="Gene3D" id="3.30.450.20">
    <property type="entry name" value="PAS domain"/>
    <property type="match status" value="2"/>
</dbReference>
<dbReference type="Pfam" id="PF00563">
    <property type="entry name" value="EAL"/>
    <property type="match status" value="1"/>
</dbReference>
<reference evidence="8 9" key="1">
    <citation type="submission" date="2018-05" db="EMBL/GenBank/DDBJ databases">
        <title>Genomic Encyclopedia of Type Strains, Phase IV (KMG-IV): sequencing the most valuable type-strain genomes for metagenomic binning, comparative biology and taxonomic classification.</title>
        <authorList>
            <person name="Goeker M."/>
        </authorList>
    </citation>
    <scope>NUCLEOTIDE SEQUENCE [LARGE SCALE GENOMIC DNA]</scope>
    <source>
        <strain evidence="8 9">DSM 23606</strain>
    </source>
</reference>
<evidence type="ECO:0000259" key="7">
    <source>
        <dbReference type="PROSITE" id="PS50887"/>
    </source>
</evidence>
<proteinExistence type="predicted"/>
<dbReference type="InterPro" id="IPR035919">
    <property type="entry name" value="EAL_sf"/>
</dbReference>
<dbReference type="FunFam" id="3.20.20.450:FF:000001">
    <property type="entry name" value="Cyclic di-GMP phosphodiesterase yahA"/>
    <property type="match status" value="1"/>
</dbReference>
<dbReference type="InterPro" id="IPR001633">
    <property type="entry name" value="EAL_dom"/>
</dbReference>
<comment type="catalytic activity">
    <reaction evidence="4">
        <text>3',3'-c-di-GMP + H2O = 5'-phosphoguanylyl(3'-&gt;5')guanosine + H(+)</text>
        <dbReference type="Rhea" id="RHEA:24902"/>
        <dbReference type="ChEBI" id="CHEBI:15377"/>
        <dbReference type="ChEBI" id="CHEBI:15378"/>
        <dbReference type="ChEBI" id="CHEBI:58754"/>
        <dbReference type="ChEBI" id="CHEBI:58805"/>
        <dbReference type="EC" id="3.1.4.52"/>
    </reaction>
    <physiologicalReaction direction="left-to-right" evidence="4">
        <dbReference type="Rhea" id="RHEA:24903"/>
    </physiologicalReaction>
</comment>
<dbReference type="InterPro" id="IPR000014">
    <property type="entry name" value="PAS"/>
</dbReference>
<dbReference type="PROSITE" id="PS50113">
    <property type="entry name" value="PAC"/>
    <property type="match status" value="1"/>
</dbReference>
<dbReference type="NCBIfam" id="TIGR00229">
    <property type="entry name" value="sensory_box"/>
    <property type="match status" value="2"/>
</dbReference>
<evidence type="ECO:0000259" key="5">
    <source>
        <dbReference type="PROSITE" id="PS50113"/>
    </source>
</evidence>
<feature type="domain" description="GGDEF" evidence="7">
    <location>
        <begin position="335"/>
        <end position="468"/>
    </location>
</feature>
<dbReference type="SMART" id="SM00091">
    <property type="entry name" value="PAS"/>
    <property type="match status" value="2"/>
</dbReference>
<dbReference type="InterPro" id="IPR035965">
    <property type="entry name" value="PAS-like_dom_sf"/>
</dbReference>
<dbReference type="Pfam" id="PF13188">
    <property type="entry name" value="PAS_8"/>
    <property type="match status" value="1"/>
</dbReference>
<evidence type="ECO:0000256" key="2">
    <source>
        <dbReference type="ARBA" id="ARBA00012282"/>
    </source>
</evidence>
<keyword evidence="9" id="KW-1185">Reference proteome</keyword>
<dbReference type="Gene3D" id="3.30.70.270">
    <property type="match status" value="1"/>
</dbReference>
<dbReference type="InterPro" id="IPR029787">
    <property type="entry name" value="Nucleotide_cyclase"/>
</dbReference>
<dbReference type="GO" id="GO:0071732">
    <property type="term" value="P:cellular response to nitric oxide"/>
    <property type="evidence" value="ECO:0007669"/>
    <property type="project" value="UniProtKB-ARBA"/>
</dbReference>
<dbReference type="AlphaFoldDB" id="A0A317MRY5"/>
<sequence length="743" mass="82710">MSDSLVSSVSSAFEALRELESIFELTVVGIAHVRNRRITRCNRHMEEMFGYGPGELVGCSTRVWYRNDEEFSGLGSSAYPDLAAGRVHNREQWFRRRDGSEFWGRIAGRSPDPTAPFDCVLLIEDNTERKRNEERLQAALFEQQLIFDNAAVGILFVRDHVVQRCNPRLEELLGYAPGELVGAPSSQLYADVSDVQCHGERAYAVMRNGELYRGEVEVRCRDGGSVWVQTTGRLIGRREDASFDVIWIVEDVSERHAAELELARYQTSLEERVAQRTEELAAANTRLQEEVAERRQAEARIWHLANHDELTGLPNRSLFQVHLQQVLASAARRHERAALLFIDLDRFKGINDSLGHHVGDQLLQTLARRLQEALRDADIIARLGGDEFVVVVGGLRSRGHALTVAEKIRMTLLAPVQFEHLCLHISASVGISLYPDDGGDPAMLMRHADIAMYHAKADGRNAVCAYTAGMSQLASRSFRIESRLQRALQEGALRLVYQPQVDVSNERIVGAEALLRWTDDGQAVPPAEFIPVAEETDLILQIGEWVLREACRQAAGWQCSGHAPLSVAVNLSARQFRDPNLVELIGSILRESGLPPECLELEITESTLMSRLDDTCQRLQALSAMGVRMAVDDFGTGYSSLSYLKRFPVSRLKVDQSFMRDLCTDAEDAAIVDAVVALARALGLDALAEGVETAEQLEALRDTGCRYCQGYYFSRPLPAEAFARLVAVDDGERVAVLRKGLAA</sequence>
<dbReference type="SMART" id="SM00052">
    <property type="entry name" value="EAL"/>
    <property type="match status" value="1"/>
</dbReference>
<comment type="caution">
    <text evidence="8">The sequence shown here is derived from an EMBL/GenBank/DDBJ whole genome shotgun (WGS) entry which is preliminary data.</text>
</comment>
<dbReference type="PANTHER" id="PTHR44757">
    <property type="entry name" value="DIGUANYLATE CYCLASE DGCP"/>
    <property type="match status" value="1"/>
</dbReference>
<dbReference type="PROSITE" id="PS50883">
    <property type="entry name" value="EAL"/>
    <property type="match status" value="1"/>
</dbReference>
<dbReference type="CDD" id="cd00130">
    <property type="entry name" value="PAS"/>
    <property type="match status" value="2"/>
</dbReference>
<dbReference type="SUPFAM" id="SSF55073">
    <property type="entry name" value="Nucleotide cyclase"/>
    <property type="match status" value="1"/>
</dbReference>
<dbReference type="EC" id="3.1.4.52" evidence="2"/>
<protein>
    <recommendedName>
        <fullName evidence="2">cyclic-guanylate-specific phosphodiesterase</fullName>
        <ecNumber evidence="2">3.1.4.52</ecNumber>
    </recommendedName>
</protein>
<dbReference type="SUPFAM" id="SSF141868">
    <property type="entry name" value="EAL domain-like"/>
    <property type="match status" value="1"/>
</dbReference>
<evidence type="ECO:0000313" key="9">
    <source>
        <dbReference type="Proteomes" id="UP000246569"/>
    </source>
</evidence>
<dbReference type="PROSITE" id="PS50887">
    <property type="entry name" value="GGDEF"/>
    <property type="match status" value="1"/>
</dbReference>
<keyword evidence="3" id="KW-0973">c-di-GMP</keyword>
<evidence type="ECO:0000256" key="3">
    <source>
        <dbReference type="ARBA" id="ARBA00022636"/>
    </source>
</evidence>
<dbReference type="Pfam" id="PF13426">
    <property type="entry name" value="PAS_9"/>
    <property type="match status" value="1"/>
</dbReference>
<dbReference type="GO" id="GO:0071111">
    <property type="term" value="F:cyclic-guanylate-specific phosphodiesterase activity"/>
    <property type="evidence" value="ECO:0007669"/>
    <property type="project" value="UniProtKB-EC"/>
</dbReference>
<dbReference type="CDD" id="cd01948">
    <property type="entry name" value="EAL"/>
    <property type="match status" value="1"/>
</dbReference>
<dbReference type="InterPro" id="IPR000160">
    <property type="entry name" value="GGDEF_dom"/>
</dbReference>
<dbReference type="Proteomes" id="UP000246569">
    <property type="component" value="Unassembled WGS sequence"/>
</dbReference>
<dbReference type="SMART" id="SM00267">
    <property type="entry name" value="GGDEF"/>
    <property type="match status" value="1"/>
</dbReference>
<dbReference type="NCBIfam" id="TIGR00254">
    <property type="entry name" value="GGDEF"/>
    <property type="match status" value="1"/>
</dbReference>
<evidence type="ECO:0000313" key="8">
    <source>
        <dbReference type="EMBL" id="PWV59572.1"/>
    </source>
</evidence>
<feature type="domain" description="PAC" evidence="5">
    <location>
        <begin position="212"/>
        <end position="264"/>
    </location>
</feature>
<dbReference type="RefSeq" id="WP_170123648.1">
    <property type="nucleotide sequence ID" value="NZ_QGTJ01000010.1"/>
</dbReference>
<dbReference type="EMBL" id="QGTJ01000010">
    <property type="protein sequence ID" value="PWV59572.1"/>
    <property type="molecule type" value="Genomic_DNA"/>
</dbReference>
<accession>A0A317MRY5</accession>
<dbReference type="FunFam" id="3.30.70.270:FF:000001">
    <property type="entry name" value="Diguanylate cyclase domain protein"/>
    <property type="match status" value="1"/>
</dbReference>
<dbReference type="SUPFAM" id="SSF55785">
    <property type="entry name" value="PYP-like sensor domain (PAS domain)"/>
    <property type="match status" value="2"/>
</dbReference>
<dbReference type="InterPro" id="IPR043128">
    <property type="entry name" value="Rev_trsase/Diguanyl_cyclase"/>
</dbReference>
<dbReference type="InterPro" id="IPR000700">
    <property type="entry name" value="PAS-assoc_C"/>
</dbReference>
<feature type="domain" description="EAL" evidence="6">
    <location>
        <begin position="477"/>
        <end position="730"/>
    </location>
</feature>
<name>A0A317MRY5_9GAMM</name>